<dbReference type="InterPro" id="IPR038109">
    <property type="entry name" value="DNA_bind_recomb_sf"/>
</dbReference>
<dbReference type="OrthoDB" id="65783at2"/>
<keyword evidence="1" id="KW-0175">Coiled coil</keyword>
<dbReference type="PANTHER" id="PTHR30461">
    <property type="entry name" value="DNA-INVERTASE FROM LAMBDOID PROPHAGE"/>
    <property type="match status" value="1"/>
</dbReference>
<keyword evidence="4" id="KW-1185">Reference proteome</keyword>
<evidence type="ECO:0000313" key="4">
    <source>
        <dbReference type="Proteomes" id="UP000295636"/>
    </source>
</evidence>
<dbReference type="PROSITE" id="PS51737">
    <property type="entry name" value="RECOMBINASE_DNA_BIND"/>
    <property type="match status" value="1"/>
</dbReference>
<dbReference type="InterPro" id="IPR050639">
    <property type="entry name" value="SSR_resolvase"/>
</dbReference>
<sequence>MGDTDRIKKALKKSNTLVITPGKWYDLNDDDDDDFNVDAKAFIARQEYKMIKFRLNRGKKIGARLGRWTNGIPPFPYDYDPQRKGLVVNEYKQTLYRFVIEAALEGHVCDEIAWELNKQGIPSPRNKKWTGTTISRMLRDETHLGKIISNKSEGDGHAKKRPNAKELKKIPKHLWVVVENCHEPVKTQEEHDKLIYSLMKRRKIPIAARAGKHALSGLVRCSICNSSLRIFRSPIKTSQIRSCQHRDHYGNKCTNKGGSAKLIIQEVQVKLEQLEDQIVYRIKDEEGDDYKVIQDAIQQKYREIKQKEEAVERIEEGFEAGLYTADRARSRKIKIEQELDSLHEELAVLEKQSKSAASITDEERLFLIREFWRTMQLSEQDNHEELNKCYKEVISSILWKREDNGPPSIEINFL</sequence>
<organism evidence="3 4">
    <name type="scientific">Paenibacillus piri</name>
    <dbReference type="NCBI Taxonomy" id="2547395"/>
    <lineage>
        <taxon>Bacteria</taxon>
        <taxon>Bacillati</taxon>
        <taxon>Bacillota</taxon>
        <taxon>Bacilli</taxon>
        <taxon>Bacillales</taxon>
        <taxon>Paenibacillaceae</taxon>
        <taxon>Paenibacillus</taxon>
    </lineage>
</organism>
<dbReference type="GO" id="GO:0000150">
    <property type="term" value="F:DNA strand exchange activity"/>
    <property type="evidence" value="ECO:0007669"/>
    <property type="project" value="InterPro"/>
</dbReference>
<dbReference type="EMBL" id="SMRT01000002">
    <property type="protein sequence ID" value="TDF99528.1"/>
    <property type="molecule type" value="Genomic_DNA"/>
</dbReference>
<dbReference type="PANTHER" id="PTHR30461:SF23">
    <property type="entry name" value="DNA RECOMBINASE-RELATED"/>
    <property type="match status" value="1"/>
</dbReference>
<accession>A0A4R5KWH3</accession>
<dbReference type="Gene3D" id="3.90.1750.20">
    <property type="entry name" value="Putative Large Serine Recombinase, Chain B, Domain 2"/>
    <property type="match status" value="1"/>
</dbReference>
<dbReference type="AlphaFoldDB" id="A0A4R5KWH3"/>
<dbReference type="InterPro" id="IPR011109">
    <property type="entry name" value="DNA_bind_recombinase_dom"/>
</dbReference>
<gene>
    <name evidence="3" type="ORF">E1757_06695</name>
</gene>
<dbReference type="Proteomes" id="UP000295636">
    <property type="component" value="Unassembled WGS sequence"/>
</dbReference>
<proteinExistence type="predicted"/>
<name>A0A4R5KWH3_9BACL</name>
<feature type="domain" description="Recombinase" evidence="2">
    <location>
        <begin position="76"/>
        <end position="204"/>
    </location>
</feature>
<feature type="coiled-coil region" evidence="1">
    <location>
        <begin position="290"/>
        <end position="352"/>
    </location>
</feature>
<protein>
    <recommendedName>
        <fullName evidence="2">Recombinase domain-containing protein</fullName>
    </recommendedName>
</protein>
<comment type="caution">
    <text evidence="3">The sequence shown here is derived from an EMBL/GenBank/DDBJ whole genome shotgun (WGS) entry which is preliminary data.</text>
</comment>
<dbReference type="Pfam" id="PF07508">
    <property type="entry name" value="Recombinase"/>
    <property type="match status" value="1"/>
</dbReference>
<evidence type="ECO:0000313" key="3">
    <source>
        <dbReference type="EMBL" id="TDF99528.1"/>
    </source>
</evidence>
<evidence type="ECO:0000259" key="2">
    <source>
        <dbReference type="PROSITE" id="PS51737"/>
    </source>
</evidence>
<evidence type="ECO:0000256" key="1">
    <source>
        <dbReference type="SAM" id="Coils"/>
    </source>
</evidence>
<dbReference type="GO" id="GO:0003677">
    <property type="term" value="F:DNA binding"/>
    <property type="evidence" value="ECO:0007669"/>
    <property type="project" value="InterPro"/>
</dbReference>
<reference evidence="3 4" key="1">
    <citation type="submission" date="2019-03" db="EMBL/GenBank/DDBJ databases">
        <title>This is whole genome sequence of Paenibacillus sp MS74 strain.</title>
        <authorList>
            <person name="Trinh H.N."/>
        </authorList>
    </citation>
    <scope>NUCLEOTIDE SEQUENCE [LARGE SCALE GENOMIC DNA]</scope>
    <source>
        <strain evidence="3 4">MS74</strain>
    </source>
</reference>